<dbReference type="EMBL" id="CCYA01000240">
    <property type="protein sequence ID" value="CEH14218.1"/>
    <property type="molecule type" value="Genomic_DNA"/>
</dbReference>
<evidence type="ECO:0000313" key="2">
    <source>
        <dbReference type="Proteomes" id="UP000054845"/>
    </source>
</evidence>
<sequence>MFLFGIPRWQFGRAITNHNDECQPEQSSSDLVILFRSHLLLAGLLSGMATSPSPRPIHTLVVS</sequence>
<reference evidence="1 2" key="1">
    <citation type="submission" date="2014-09" db="EMBL/GenBank/DDBJ databases">
        <authorList>
            <person name="Magalhaes I.L.F."/>
            <person name="Oliveira U."/>
            <person name="Santos F.R."/>
            <person name="Vidigal T.H.D.A."/>
            <person name="Brescovit A.D."/>
            <person name="Santos A.J."/>
        </authorList>
    </citation>
    <scope>NUCLEOTIDE SEQUENCE [LARGE SCALE GENOMIC DNA]</scope>
</reference>
<organism evidence="1 2">
    <name type="scientific">Ceraceosorus bombacis</name>
    <dbReference type="NCBI Taxonomy" id="401625"/>
    <lineage>
        <taxon>Eukaryota</taxon>
        <taxon>Fungi</taxon>
        <taxon>Dikarya</taxon>
        <taxon>Basidiomycota</taxon>
        <taxon>Ustilaginomycotina</taxon>
        <taxon>Exobasidiomycetes</taxon>
        <taxon>Ceraceosorales</taxon>
        <taxon>Ceraceosoraceae</taxon>
        <taxon>Ceraceosorus</taxon>
    </lineage>
</organism>
<protein>
    <submittedName>
        <fullName evidence="1">Uncharacterized protein</fullName>
    </submittedName>
</protein>
<evidence type="ECO:0000313" key="1">
    <source>
        <dbReference type="EMBL" id="CEH14218.1"/>
    </source>
</evidence>
<accession>A0A0N7L9M7</accession>
<dbReference type="AlphaFoldDB" id="A0A0N7L9M7"/>
<name>A0A0N7L9M7_9BASI</name>
<proteinExistence type="predicted"/>
<dbReference type="Proteomes" id="UP000054845">
    <property type="component" value="Unassembled WGS sequence"/>
</dbReference>
<keyword evidence="2" id="KW-1185">Reference proteome</keyword>